<dbReference type="GO" id="GO:0015976">
    <property type="term" value="P:carbon utilization"/>
    <property type="evidence" value="ECO:0007669"/>
    <property type="project" value="InterPro"/>
</dbReference>
<dbReference type="PROSITE" id="PS00705">
    <property type="entry name" value="PROK_CO2_ANHYDRASE_2"/>
    <property type="match status" value="1"/>
</dbReference>
<sequence length="238" mass="27198">MPFALLNVKTEHNIEATHHGTPEEDAPPPKHPSFAELMENNRKWADSQPTKFFRRLKVQQPDFLWIGCSDSRIPTNQITGTEAGQIFVHRNVGNLVLNTDFNLLCVLQYAVNILKVKHVIVCGHYGCGGIHAALSSCDHQHILNGWLKQIKSIYFYHKEELEALENDKQREHRLTELSVIQQVKNLSYSSTIQRAWQSTNQVRPHLHGLVYSLSDGSLKELIHLAPDTVLDPIFQFHL</sequence>
<dbReference type="InterPro" id="IPR001765">
    <property type="entry name" value="Carbonic_anhydrase"/>
</dbReference>
<dbReference type="InterPro" id="IPR015892">
    <property type="entry name" value="Carbonic_anhydrase_CS"/>
</dbReference>
<dbReference type="PANTHER" id="PTHR11002">
    <property type="entry name" value="CARBONIC ANHYDRASE"/>
    <property type="match status" value="1"/>
</dbReference>
<keyword evidence="4 7" id="KW-0862">Zinc</keyword>
<evidence type="ECO:0000256" key="1">
    <source>
        <dbReference type="ARBA" id="ARBA00006217"/>
    </source>
</evidence>
<comment type="cofactor">
    <cofactor evidence="7">
        <name>Zn(2+)</name>
        <dbReference type="ChEBI" id="CHEBI:29105"/>
    </cofactor>
    <text evidence="7">Binds 1 zinc ion per subunit.</text>
</comment>
<organism evidence="9 10">
    <name type="scientific">Angomonas deanei</name>
    <dbReference type="NCBI Taxonomy" id="59799"/>
    <lineage>
        <taxon>Eukaryota</taxon>
        <taxon>Discoba</taxon>
        <taxon>Euglenozoa</taxon>
        <taxon>Kinetoplastea</taxon>
        <taxon>Metakinetoplastina</taxon>
        <taxon>Trypanosomatida</taxon>
        <taxon>Trypanosomatidae</taxon>
        <taxon>Strigomonadinae</taxon>
        <taxon>Angomonas</taxon>
    </lineage>
</organism>
<dbReference type="GO" id="GO:0004089">
    <property type="term" value="F:carbonate dehydratase activity"/>
    <property type="evidence" value="ECO:0007669"/>
    <property type="project" value="UniProtKB-UniRule"/>
</dbReference>
<evidence type="ECO:0000256" key="3">
    <source>
        <dbReference type="ARBA" id="ARBA00022723"/>
    </source>
</evidence>
<feature type="binding site" evidence="7">
    <location>
        <position position="127"/>
    </location>
    <ligand>
        <name>Zn(2+)</name>
        <dbReference type="ChEBI" id="CHEBI:29105"/>
    </ligand>
</feature>
<name>A0A7G2CBC5_9TRYP</name>
<gene>
    <name evidence="9" type="ORF">ADEAN_000370500</name>
</gene>
<dbReference type="SMART" id="SM00947">
    <property type="entry name" value="Pro_CA"/>
    <property type="match status" value="1"/>
</dbReference>
<feature type="binding site" evidence="7">
    <location>
        <position position="70"/>
    </location>
    <ligand>
        <name>Zn(2+)</name>
        <dbReference type="ChEBI" id="CHEBI:29105"/>
    </ligand>
</feature>
<dbReference type="Gene3D" id="3.40.1050.10">
    <property type="entry name" value="Carbonic anhydrase"/>
    <property type="match status" value="1"/>
</dbReference>
<comment type="similarity">
    <text evidence="1 8">Belongs to the beta-class carbonic anhydrase family.</text>
</comment>
<dbReference type="EC" id="4.2.1.1" evidence="2 8"/>
<dbReference type="AlphaFoldDB" id="A0A7G2CBC5"/>
<proteinExistence type="inferred from homology"/>
<dbReference type="Proteomes" id="UP000515908">
    <property type="component" value="Chromosome 06"/>
</dbReference>
<dbReference type="InterPro" id="IPR036874">
    <property type="entry name" value="Carbonic_anhydrase_sf"/>
</dbReference>
<evidence type="ECO:0000256" key="8">
    <source>
        <dbReference type="RuleBase" id="RU003956"/>
    </source>
</evidence>
<dbReference type="SUPFAM" id="SSF53056">
    <property type="entry name" value="beta-carbonic anhydrase, cab"/>
    <property type="match status" value="1"/>
</dbReference>
<keyword evidence="5 8" id="KW-0456">Lyase</keyword>
<dbReference type="GO" id="GO:0008270">
    <property type="term" value="F:zinc ion binding"/>
    <property type="evidence" value="ECO:0007669"/>
    <property type="project" value="UniProtKB-UniRule"/>
</dbReference>
<evidence type="ECO:0000256" key="5">
    <source>
        <dbReference type="ARBA" id="ARBA00023239"/>
    </source>
</evidence>
<evidence type="ECO:0000313" key="10">
    <source>
        <dbReference type="Proteomes" id="UP000515908"/>
    </source>
</evidence>
<feature type="binding site" evidence="7">
    <location>
        <position position="124"/>
    </location>
    <ligand>
        <name>Zn(2+)</name>
        <dbReference type="ChEBI" id="CHEBI:29105"/>
    </ligand>
</feature>
<keyword evidence="3 7" id="KW-0479">Metal-binding</keyword>
<dbReference type="EMBL" id="LR877150">
    <property type="protein sequence ID" value="CAD2216244.1"/>
    <property type="molecule type" value="Genomic_DNA"/>
</dbReference>
<keyword evidence="10" id="KW-1185">Reference proteome</keyword>
<reference evidence="9 10" key="1">
    <citation type="submission" date="2020-08" db="EMBL/GenBank/DDBJ databases">
        <authorList>
            <person name="Newling K."/>
            <person name="Davey J."/>
            <person name="Forrester S."/>
        </authorList>
    </citation>
    <scope>NUCLEOTIDE SEQUENCE [LARGE SCALE GENOMIC DNA]</scope>
    <source>
        <strain evidence="10">Crithidia deanei Carvalho (ATCC PRA-265)</strain>
    </source>
</reference>
<dbReference type="VEuPathDB" id="TriTrypDB:ADEAN_000370500"/>
<dbReference type="OrthoDB" id="10248475at2759"/>
<evidence type="ECO:0000256" key="6">
    <source>
        <dbReference type="ARBA" id="ARBA00048348"/>
    </source>
</evidence>
<evidence type="ECO:0000256" key="7">
    <source>
        <dbReference type="PIRSR" id="PIRSR601765-1"/>
    </source>
</evidence>
<evidence type="ECO:0000256" key="4">
    <source>
        <dbReference type="ARBA" id="ARBA00022833"/>
    </source>
</evidence>
<feature type="binding site" evidence="7">
    <location>
        <position position="68"/>
    </location>
    <ligand>
        <name>Zn(2+)</name>
        <dbReference type="ChEBI" id="CHEBI:29105"/>
    </ligand>
</feature>
<evidence type="ECO:0000256" key="2">
    <source>
        <dbReference type="ARBA" id="ARBA00012925"/>
    </source>
</evidence>
<comment type="function">
    <text evidence="8">Reversible hydration of carbon dioxide.</text>
</comment>
<protein>
    <recommendedName>
        <fullName evidence="2 8">Carbonic anhydrase</fullName>
        <ecNumber evidence="2 8">4.2.1.1</ecNumber>
    </recommendedName>
    <alternativeName>
        <fullName evidence="8">Carbonate dehydratase</fullName>
    </alternativeName>
</protein>
<accession>A0A7G2CBC5</accession>
<dbReference type="CDD" id="cd00883">
    <property type="entry name" value="beta_CA_cladeA"/>
    <property type="match status" value="1"/>
</dbReference>
<comment type="catalytic activity">
    <reaction evidence="6 8">
        <text>hydrogencarbonate + H(+) = CO2 + H2O</text>
        <dbReference type="Rhea" id="RHEA:10748"/>
        <dbReference type="ChEBI" id="CHEBI:15377"/>
        <dbReference type="ChEBI" id="CHEBI:15378"/>
        <dbReference type="ChEBI" id="CHEBI:16526"/>
        <dbReference type="ChEBI" id="CHEBI:17544"/>
        <dbReference type="EC" id="4.2.1.1"/>
    </reaction>
</comment>
<dbReference type="Pfam" id="PF00484">
    <property type="entry name" value="Pro_CA"/>
    <property type="match status" value="1"/>
</dbReference>
<dbReference type="PANTHER" id="PTHR11002:SF76">
    <property type="entry name" value="CARBONIC ANHYDRASE"/>
    <property type="match status" value="1"/>
</dbReference>
<evidence type="ECO:0000313" key="9">
    <source>
        <dbReference type="EMBL" id="CAD2216244.1"/>
    </source>
</evidence>